<sequence length="448" mass="50822">MASRKGLLRPQRWRSLPFEPPTMSEVRIVLLGENVPLTNRVGNIILGRSVFETEVHLSSVKLQSKRASGHVEGRIITIINTPHLYNSQLSQEELTERVKECISLTDPHVFLLVLQSDEQEDRVRRILETYSPLSRKRTVVLTKGADRGFIGECEVRHHRIGNISTFDKLQVLQLLGKIDAVVKETGGSDLQEKTHSGTPRRHQDHLPKNTAETAGDTVREKLEENKVSDLRIILLGNSLSDTSRVGNLILGRSVFETEDPLHSVALQCERVRGHVMGRYITIINAPHLFDHTHSHHQLTLYIKECVSLSAPGPHVIMLVVQPESFTEADKRRVDKILSSLSEETHKYTMVVTTKNIEIGTSVDKDKENVIQKIIDEYNYRHLEFSGCSQYNLVGMMEKMVKENKGSLNCDIYEDADSAEGQKLSEQIVGQPEHKETETWEEHIQTQTK</sequence>
<proteinExistence type="predicted"/>
<evidence type="ECO:0000313" key="2">
    <source>
        <dbReference type="Proteomes" id="UP000829447"/>
    </source>
</evidence>
<keyword evidence="2" id="KW-1185">Reference proteome</keyword>
<accession>A0ACC5XV65</accession>
<dbReference type="EMBL" id="CM040482">
    <property type="protein sequence ID" value="MCI4395173.1"/>
    <property type="molecule type" value="Genomic_DNA"/>
</dbReference>
<organism evidence="1 2">
    <name type="scientific">Pangasianodon gigas</name>
    <name type="common">Mekong giant catfish</name>
    <name type="synonym">Pangasius gigas</name>
    <dbReference type="NCBI Taxonomy" id="30993"/>
    <lineage>
        <taxon>Eukaryota</taxon>
        <taxon>Metazoa</taxon>
        <taxon>Chordata</taxon>
        <taxon>Craniata</taxon>
        <taxon>Vertebrata</taxon>
        <taxon>Euteleostomi</taxon>
        <taxon>Actinopterygii</taxon>
        <taxon>Neopterygii</taxon>
        <taxon>Teleostei</taxon>
        <taxon>Ostariophysi</taxon>
        <taxon>Siluriformes</taxon>
        <taxon>Pangasiidae</taxon>
        <taxon>Pangasianodon</taxon>
    </lineage>
</organism>
<reference evidence="1 2" key="1">
    <citation type="journal article" date="2022" name="bioRxiv">
        <title>An ancient truncated duplication of the anti-Mullerian hormone receptor type 2 gene is a potential conserved master sex determinant in the Pangasiidae catfish family.</title>
        <authorList>
            <person name="Wen M."/>
            <person name="Pan Q."/>
            <person name="Jouanno E."/>
            <person name="Montfort J."/>
            <person name="Zahm M."/>
            <person name="Cabau C."/>
            <person name="Klopp C."/>
            <person name="Iampietro C."/>
            <person name="Roques C."/>
            <person name="Bouchez O."/>
            <person name="Castinel A."/>
            <person name="Donnadieu C."/>
            <person name="Parrinello H."/>
            <person name="Poncet C."/>
            <person name="Belmonte E."/>
            <person name="Gautier V."/>
            <person name="Avarre J.-C."/>
            <person name="Dugue R."/>
            <person name="Gustiano R."/>
            <person name="Ha T.T.T."/>
            <person name="Campet M."/>
            <person name="Sriphairoj K."/>
            <person name="Ribolli J."/>
            <person name="de Almeida F.L."/>
            <person name="Desvignes T."/>
            <person name="Postlethwait J.H."/>
            <person name="Bucao C.F."/>
            <person name="Robinson-Rechavi M."/>
            <person name="Bobe J."/>
            <person name="Herpin A."/>
            <person name="Guiguen Y."/>
        </authorList>
    </citation>
    <scope>NUCLEOTIDE SEQUENCE [LARGE SCALE GENOMIC DNA]</scope>
    <source>
        <strain evidence="1">YG-Dec2019</strain>
    </source>
</reference>
<gene>
    <name evidence="1" type="ORF">PGIGA_G00177440</name>
</gene>
<evidence type="ECO:0000313" key="1">
    <source>
        <dbReference type="EMBL" id="MCI4395173.1"/>
    </source>
</evidence>
<name>A0ACC5XV65_PANGG</name>
<comment type="caution">
    <text evidence="1">The sequence shown here is derived from an EMBL/GenBank/DDBJ whole genome shotgun (WGS) entry which is preliminary data.</text>
</comment>
<feature type="non-terminal residue" evidence="1">
    <location>
        <position position="448"/>
    </location>
</feature>
<dbReference type="Proteomes" id="UP000829447">
    <property type="component" value="Linkage Group LG29"/>
</dbReference>
<protein>
    <submittedName>
        <fullName evidence="1">Uncharacterized protein</fullName>
    </submittedName>
</protein>